<evidence type="ECO:0000256" key="8">
    <source>
        <dbReference type="ARBA" id="ARBA00023136"/>
    </source>
</evidence>
<proteinExistence type="inferred from homology"/>
<evidence type="ECO:0000256" key="6">
    <source>
        <dbReference type="ARBA" id="ARBA00022968"/>
    </source>
</evidence>
<dbReference type="InterPro" id="IPR029044">
    <property type="entry name" value="Nucleotide-diphossugar_trans"/>
</dbReference>
<dbReference type="GO" id="GO:0016020">
    <property type="term" value="C:membrane"/>
    <property type="evidence" value="ECO:0007669"/>
    <property type="project" value="UniProtKB-SubCell"/>
</dbReference>
<dbReference type="Gene3D" id="3.90.550.10">
    <property type="entry name" value="Spore Coat Polysaccharide Biosynthesis Protein SpsA, Chain A"/>
    <property type="match status" value="1"/>
</dbReference>
<accession>A0A8C5R4R1</accession>
<evidence type="ECO:0000256" key="2">
    <source>
        <dbReference type="ARBA" id="ARBA00010413"/>
    </source>
</evidence>
<evidence type="ECO:0000256" key="5">
    <source>
        <dbReference type="ARBA" id="ARBA00022692"/>
    </source>
</evidence>
<feature type="binding site" evidence="11">
    <location>
        <position position="184"/>
    </location>
    <ligand>
        <name>Mn(2+)</name>
        <dbReference type="ChEBI" id="CHEBI:29035"/>
    </ligand>
</feature>
<comment type="subcellular location">
    <subcellularLocation>
        <location evidence="1">Membrane</location>
        <topology evidence="1">Single-pass type II membrane protein</topology>
    </subcellularLocation>
</comment>
<dbReference type="FunFam" id="3.90.550.10:FF:000022">
    <property type="entry name" value="Histo-blood group ABO system transferase"/>
    <property type="match status" value="1"/>
</dbReference>
<feature type="binding site" evidence="11">
    <location>
        <position position="186"/>
    </location>
    <ligand>
        <name>Mn(2+)</name>
        <dbReference type="ChEBI" id="CHEBI:29035"/>
    </ligand>
</feature>
<evidence type="ECO:0000256" key="1">
    <source>
        <dbReference type="ARBA" id="ARBA00004606"/>
    </source>
</evidence>
<keyword evidence="3" id="KW-0328">Glycosyltransferase</keyword>
<evidence type="ECO:0000256" key="7">
    <source>
        <dbReference type="ARBA" id="ARBA00022989"/>
    </source>
</evidence>
<feature type="active site" description="Nucleophile" evidence="9">
    <location>
        <position position="276"/>
    </location>
</feature>
<evidence type="ECO:0000256" key="3">
    <source>
        <dbReference type="ARBA" id="ARBA00022676"/>
    </source>
</evidence>
<feature type="binding site" evidence="10">
    <location>
        <position position="276"/>
    </location>
    <ligand>
        <name>an alpha-L-fucosyl-(1-&gt;2)-beta-D-galactosyl derivative</name>
        <dbReference type="ChEBI" id="CHEBI:140327"/>
    </ligand>
</feature>
<dbReference type="Proteomes" id="UP000694569">
    <property type="component" value="Unplaced"/>
</dbReference>
<dbReference type="GeneTree" id="ENSGT00950000182858"/>
<comment type="cofactor">
    <cofactor evidence="11">
        <name>Mn(2+)</name>
        <dbReference type="ChEBI" id="CHEBI:29035"/>
    </cofactor>
    <text evidence="11">Binds 1 Mn(2+) ion per subunit.</text>
</comment>
<dbReference type="GO" id="GO:0005794">
    <property type="term" value="C:Golgi apparatus"/>
    <property type="evidence" value="ECO:0007669"/>
    <property type="project" value="TreeGrafter"/>
</dbReference>
<reference evidence="12" key="2">
    <citation type="submission" date="2025-09" db="UniProtKB">
        <authorList>
            <consortium name="Ensembl"/>
        </authorList>
    </citation>
    <scope>IDENTIFICATION</scope>
</reference>
<name>A0A8C5R4R1_9ANUR</name>
<dbReference type="AlphaFoldDB" id="A0A8C5R4R1"/>
<keyword evidence="13" id="KW-1185">Reference proteome</keyword>
<keyword evidence="8" id="KW-0472">Membrane</keyword>
<dbReference type="GO" id="GO:0031982">
    <property type="term" value="C:vesicle"/>
    <property type="evidence" value="ECO:0007669"/>
    <property type="project" value="TreeGrafter"/>
</dbReference>
<dbReference type="PANTHER" id="PTHR10462:SF55">
    <property type="entry name" value="HISTO-BLOOD GROUP ABO SYSTEM TRANSFERASE 1"/>
    <property type="match status" value="1"/>
</dbReference>
<dbReference type="GO" id="GO:0016758">
    <property type="term" value="F:hexosyltransferase activity"/>
    <property type="evidence" value="ECO:0007669"/>
    <property type="project" value="InterPro"/>
</dbReference>
<comment type="similarity">
    <text evidence="2">Belongs to the glycosyltransferase 6 family.</text>
</comment>
<evidence type="ECO:0000313" key="12">
    <source>
        <dbReference type="Ensembl" id="ENSLLEP00000047217.1"/>
    </source>
</evidence>
<keyword evidence="11" id="KW-0464">Manganese</keyword>
<dbReference type="GO" id="GO:0005975">
    <property type="term" value="P:carbohydrate metabolic process"/>
    <property type="evidence" value="ECO:0007669"/>
    <property type="project" value="InterPro"/>
</dbReference>
<organism evidence="12 13">
    <name type="scientific">Leptobrachium leishanense</name>
    <name type="common">Leishan spiny toad</name>
    <dbReference type="NCBI Taxonomy" id="445787"/>
    <lineage>
        <taxon>Eukaryota</taxon>
        <taxon>Metazoa</taxon>
        <taxon>Chordata</taxon>
        <taxon>Craniata</taxon>
        <taxon>Vertebrata</taxon>
        <taxon>Euteleostomi</taxon>
        <taxon>Amphibia</taxon>
        <taxon>Batrachia</taxon>
        <taxon>Anura</taxon>
        <taxon>Pelobatoidea</taxon>
        <taxon>Megophryidae</taxon>
        <taxon>Leptobrachium</taxon>
    </lineage>
</organism>
<keyword evidence="7" id="KW-1133">Transmembrane helix</keyword>
<feature type="binding site" evidence="10">
    <location>
        <begin position="94"/>
        <end position="96"/>
    </location>
    <ligand>
        <name>UDP-N-acetyl-alpha-D-galactosamine</name>
        <dbReference type="ChEBI" id="CHEBI:67138"/>
    </ligand>
</feature>
<reference evidence="12" key="1">
    <citation type="submission" date="2025-08" db="UniProtKB">
        <authorList>
            <consortium name="Ensembl"/>
        </authorList>
    </citation>
    <scope>IDENTIFICATION</scope>
</reference>
<keyword evidence="5" id="KW-0812">Transmembrane</keyword>
<evidence type="ECO:0000256" key="4">
    <source>
        <dbReference type="ARBA" id="ARBA00022679"/>
    </source>
</evidence>
<dbReference type="SUPFAM" id="SSF53448">
    <property type="entry name" value="Nucleotide-diphospho-sugar transferases"/>
    <property type="match status" value="1"/>
</dbReference>
<dbReference type="Ensembl" id="ENSLLET00000049074.1">
    <property type="protein sequence ID" value="ENSLLEP00000047217.1"/>
    <property type="gene ID" value="ENSLLEG00000029811.1"/>
</dbReference>
<dbReference type="GO" id="GO:0046872">
    <property type="term" value="F:metal ion binding"/>
    <property type="evidence" value="ECO:0007669"/>
    <property type="project" value="UniProtKB-KW"/>
</dbReference>
<evidence type="ECO:0000256" key="9">
    <source>
        <dbReference type="PIRSR" id="PIRSR605076-1"/>
    </source>
</evidence>
<evidence type="ECO:0000256" key="10">
    <source>
        <dbReference type="PIRSR" id="PIRSR605076-2"/>
    </source>
</evidence>
<dbReference type="OrthoDB" id="10013941at2759"/>
<sequence length="326" mass="38443">MVLGCWGNLPCYGRRRRWLNMCNGAVAKRGDVHYLAKTLVVVSVYLVQIVQEWRTDVMMVTPWLAPIVWDGSFNIDILNAQFHQRGVRIGLTVFAIKKYTVFLKIFIETAEKYFMVGHKVCYYVFTDRPQDIPSFSLGEGRTLNVIEVTSYKRWQDVTMRRMQIISENCLKRFIYEVDYLVCSDVDMMFAGHHGVEMLSDVFAAIHPGFFQASRKQFTHERRPESQGYIPEDEGDYYYTGCYFGGKVEEVYKVANFCHHAMMADKAKNMEALWHDESYLNRYFLYYKPTKLLSPEYVWNNYYGSPVYVKIKRFLHVDKDFEKIRSN</sequence>
<protein>
    <submittedName>
        <fullName evidence="12">Uncharacterized protein</fullName>
    </submittedName>
</protein>
<evidence type="ECO:0000313" key="13">
    <source>
        <dbReference type="Proteomes" id="UP000694569"/>
    </source>
</evidence>
<dbReference type="InterPro" id="IPR005076">
    <property type="entry name" value="Glyco_trans_6"/>
</dbReference>
<evidence type="ECO:0000256" key="11">
    <source>
        <dbReference type="PIRSR" id="PIRSR605076-3"/>
    </source>
</evidence>
<keyword evidence="6" id="KW-0735">Signal-anchor</keyword>
<keyword evidence="4" id="KW-0808">Transferase</keyword>
<feature type="binding site" evidence="10">
    <location>
        <position position="99"/>
    </location>
    <ligand>
        <name>UDP-N-acetyl-alpha-D-galactosamine</name>
        <dbReference type="ChEBI" id="CHEBI:67138"/>
    </ligand>
</feature>
<feature type="binding site" evidence="10">
    <location>
        <position position="218"/>
    </location>
    <ligand>
        <name>an alpha-L-fucosyl-(1-&gt;2)-beta-D-galactosyl derivative</name>
        <dbReference type="ChEBI" id="CHEBI:140327"/>
    </ligand>
</feature>
<feature type="binding site" evidence="10">
    <location>
        <begin position="184"/>
        <end position="186"/>
    </location>
    <ligand>
        <name>UDP-N-acetyl-alpha-D-galactosamine</name>
        <dbReference type="ChEBI" id="CHEBI:67138"/>
    </ligand>
</feature>
<feature type="binding site" evidence="10">
    <location>
        <position position="206"/>
    </location>
    <ligand>
        <name>an alpha-L-fucosyl-(1-&gt;2)-beta-D-galactosyl derivative</name>
        <dbReference type="ChEBI" id="CHEBI:140327"/>
    </ligand>
</feature>
<keyword evidence="11" id="KW-0479">Metal-binding</keyword>
<dbReference type="PANTHER" id="PTHR10462">
    <property type="entry name" value="GLYCOSYLTRANSFERASE-RELATED"/>
    <property type="match status" value="1"/>
</dbReference>
<dbReference type="Pfam" id="PF03414">
    <property type="entry name" value="Glyco_transf_6"/>
    <property type="match status" value="1"/>
</dbReference>